<dbReference type="KEGG" id="mlr:MELLADRAFT_104041"/>
<dbReference type="EMBL" id="GL883097">
    <property type="protein sequence ID" value="EGG09380.1"/>
    <property type="molecule type" value="Genomic_DNA"/>
</dbReference>
<dbReference type="VEuPathDB" id="FungiDB:MELLADRAFT_104041"/>
<evidence type="ECO:0000313" key="2">
    <source>
        <dbReference type="EMBL" id="EGG09380.1"/>
    </source>
</evidence>
<dbReference type="HOGENOM" id="CLU_858102_0_0_1"/>
<dbReference type="InParanoid" id="F4RDD0"/>
<evidence type="ECO:0000256" key="1">
    <source>
        <dbReference type="SAM" id="MobiDB-lite"/>
    </source>
</evidence>
<dbReference type="GeneID" id="18922145"/>
<sequence length="324" mass="36376">MHDVKLSGPSLPQNQRFSLAVFAMTPVCGAKFSFTNQLAQRYPMADSMSNHPYTDPCKPFHVFPFPSALLTIPKDIYASSEDPADPQIRCSACNSRTLADYRGHIKTAAHRAAVQRRIERDAADKVMLRSIQANHDDRMEDQDHDTPEQQYIDQEDPPAPDSPKHPLTPLSYLRDLHGTGISEGSSDSDHSDNILDFQLLRQALEAMNNLGDHPVEDHPVEDHPAEDADENPEEMALDDDILDVDPADLNGWYPFANKEVVSIWKPENVASSKSIPILAKFTKGRIVPFYGMREFITSERVFPCDIKVKGCGIPHQYAAQLSRW</sequence>
<proteinExistence type="predicted"/>
<evidence type="ECO:0000313" key="3">
    <source>
        <dbReference type="Proteomes" id="UP000001072"/>
    </source>
</evidence>
<dbReference type="RefSeq" id="XP_007407107.1">
    <property type="nucleotide sequence ID" value="XM_007407045.1"/>
</dbReference>
<organism evidence="3">
    <name type="scientific">Melampsora larici-populina (strain 98AG31 / pathotype 3-4-7)</name>
    <name type="common">Poplar leaf rust fungus</name>
    <dbReference type="NCBI Taxonomy" id="747676"/>
    <lineage>
        <taxon>Eukaryota</taxon>
        <taxon>Fungi</taxon>
        <taxon>Dikarya</taxon>
        <taxon>Basidiomycota</taxon>
        <taxon>Pucciniomycotina</taxon>
        <taxon>Pucciniomycetes</taxon>
        <taxon>Pucciniales</taxon>
        <taxon>Melampsoraceae</taxon>
        <taxon>Melampsora</taxon>
    </lineage>
</organism>
<feature type="compositionally biased region" description="Basic and acidic residues" evidence="1">
    <location>
        <begin position="213"/>
        <end position="226"/>
    </location>
</feature>
<dbReference type="AlphaFoldDB" id="F4RDD0"/>
<feature type="region of interest" description="Disordered" evidence="1">
    <location>
        <begin position="133"/>
        <end position="191"/>
    </location>
</feature>
<gene>
    <name evidence="2" type="ORF">MELLADRAFT_104041</name>
</gene>
<reference evidence="3" key="1">
    <citation type="journal article" date="2011" name="Proc. Natl. Acad. Sci. U.S.A.">
        <title>Obligate biotrophy features unraveled by the genomic analysis of rust fungi.</title>
        <authorList>
            <person name="Duplessis S."/>
            <person name="Cuomo C.A."/>
            <person name="Lin Y.-C."/>
            <person name="Aerts A."/>
            <person name="Tisserant E."/>
            <person name="Veneault-Fourrey C."/>
            <person name="Joly D.L."/>
            <person name="Hacquard S."/>
            <person name="Amselem J."/>
            <person name="Cantarel B.L."/>
            <person name="Chiu R."/>
            <person name="Coutinho P.M."/>
            <person name="Feau N."/>
            <person name="Field M."/>
            <person name="Frey P."/>
            <person name="Gelhaye E."/>
            <person name="Goldberg J."/>
            <person name="Grabherr M.G."/>
            <person name="Kodira C.D."/>
            <person name="Kohler A."/>
            <person name="Kuees U."/>
            <person name="Lindquist E.A."/>
            <person name="Lucas S.M."/>
            <person name="Mago R."/>
            <person name="Mauceli E."/>
            <person name="Morin E."/>
            <person name="Murat C."/>
            <person name="Pangilinan J.L."/>
            <person name="Park R."/>
            <person name="Pearson M."/>
            <person name="Quesneville H."/>
            <person name="Rouhier N."/>
            <person name="Sakthikumar S."/>
            <person name="Salamov A.A."/>
            <person name="Schmutz J."/>
            <person name="Selles B."/>
            <person name="Shapiro H."/>
            <person name="Tanguay P."/>
            <person name="Tuskan G.A."/>
            <person name="Henrissat B."/>
            <person name="Van de Peer Y."/>
            <person name="Rouze P."/>
            <person name="Ellis J.G."/>
            <person name="Dodds P.N."/>
            <person name="Schein J.E."/>
            <person name="Zhong S."/>
            <person name="Hamelin R.C."/>
            <person name="Grigoriev I.V."/>
            <person name="Szabo L.J."/>
            <person name="Martin F."/>
        </authorList>
    </citation>
    <scope>NUCLEOTIDE SEQUENCE [LARGE SCALE GENOMIC DNA]</scope>
    <source>
        <strain evidence="3">98AG31 / pathotype 3-4-7</strain>
    </source>
</reference>
<protein>
    <submittedName>
        <fullName evidence="2">Uncharacterized protein</fullName>
    </submittedName>
</protein>
<feature type="region of interest" description="Disordered" evidence="1">
    <location>
        <begin position="210"/>
        <end position="230"/>
    </location>
</feature>
<accession>F4RDD0</accession>
<keyword evidence="3" id="KW-1185">Reference proteome</keyword>
<dbReference type="Proteomes" id="UP000001072">
    <property type="component" value="Unassembled WGS sequence"/>
</dbReference>
<name>F4RDD0_MELLP</name>